<organism evidence="2 3">
    <name type="scientific">Brevibacillus fluminis</name>
    <dbReference type="NCBI Taxonomy" id="511487"/>
    <lineage>
        <taxon>Bacteria</taxon>
        <taxon>Bacillati</taxon>
        <taxon>Bacillota</taxon>
        <taxon>Bacilli</taxon>
        <taxon>Bacillales</taxon>
        <taxon>Paenibacillaceae</taxon>
        <taxon>Brevibacillus</taxon>
    </lineage>
</organism>
<comment type="caution">
    <text evidence="2">The sequence shown here is derived from an EMBL/GenBank/DDBJ whole genome shotgun (WGS) entry which is preliminary data.</text>
</comment>
<dbReference type="InterPro" id="IPR001763">
    <property type="entry name" value="Rhodanese-like_dom"/>
</dbReference>
<evidence type="ECO:0000313" key="2">
    <source>
        <dbReference type="EMBL" id="RNB91465.1"/>
    </source>
</evidence>
<dbReference type="OrthoDB" id="9800872at2"/>
<dbReference type="SUPFAM" id="SSF52821">
    <property type="entry name" value="Rhodanese/Cell cycle control phosphatase"/>
    <property type="match status" value="1"/>
</dbReference>
<dbReference type="InterPro" id="IPR036873">
    <property type="entry name" value="Rhodanese-like_dom_sf"/>
</dbReference>
<evidence type="ECO:0000313" key="3">
    <source>
        <dbReference type="Proteomes" id="UP000271031"/>
    </source>
</evidence>
<dbReference type="Proteomes" id="UP000271031">
    <property type="component" value="Unassembled WGS sequence"/>
</dbReference>
<dbReference type="SMART" id="SM00450">
    <property type="entry name" value="RHOD"/>
    <property type="match status" value="1"/>
</dbReference>
<dbReference type="EMBL" id="RHHQ01000005">
    <property type="protein sequence ID" value="RNB91465.1"/>
    <property type="molecule type" value="Genomic_DNA"/>
</dbReference>
<dbReference type="Pfam" id="PF00581">
    <property type="entry name" value="Rhodanese"/>
    <property type="match status" value="1"/>
</dbReference>
<dbReference type="RefSeq" id="WP_122916857.1">
    <property type="nucleotide sequence ID" value="NZ_RHHQ01000005.1"/>
</dbReference>
<feature type="domain" description="Rhodanese" evidence="1">
    <location>
        <begin position="19"/>
        <end position="103"/>
    </location>
</feature>
<sequence>MEQQVKEILPDDLIAKLEKGEKLQLVDVRELEEWNAGHMKEAKLIPLGFLPHRLDELDKETPLIMICRSGARSHRACEYLTELGFDATNLVGGMLAWPGEVEK</sequence>
<dbReference type="PROSITE" id="PS50206">
    <property type="entry name" value="RHODANESE_3"/>
    <property type="match status" value="1"/>
</dbReference>
<dbReference type="CDD" id="cd00158">
    <property type="entry name" value="RHOD"/>
    <property type="match status" value="1"/>
</dbReference>
<dbReference type="PANTHER" id="PTHR43031:SF17">
    <property type="entry name" value="SULFURTRANSFERASE YTWF-RELATED"/>
    <property type="match status" value="1"/>
</dbReference>
<reference evidence="2 3" key="1">
    <citation type="submission" date="2018-10" db="EMBL/GenBank/DDBJ databases">
        <title>Phylogenomics of Brevibacillus.</title>
        <authorList>
            <person name="Dunlap C."/>
        </authorList>
    </citation>
    <scope>NUCLEOTIDE SEQUENCE [LARGE SCALE GENOMIC DNA]</scope>
    <source>
        <strain evidence="2 3">JCM 15716</strain>
    </source>
</reference>
<accession>A0A3M8DVG1</accession>
<dbReference type="Gene3D" id="3.40.250.10">
    <property type="entry name" value="Rhodanese-like domain"/>
    <property type="match status" value="1"/>
</dbReference>
<dbReference type="AlphaFoldDB" id="A0A3M8DVG1"/>
<dbReference type="InterPro" id="IPR050229">
    <property type="entry name" value="GlpE_sulfurtransferase"/>
</dbReference>
<evidence type="ECO:0000259" key="1">
    <source>
        <dbReference type="PROSITE" id="PS50206"/>
    </source>
</evidence>
<name>A0A3M8DVG1_9BACL</name>
<dbReference type="PANTHER" id="PTHR43031">
    <property type="entry name" value="FAD-DEPENDENT OXIDOREDUCTASE"/>
    <property type="match status" value="1"/>
</dbReference>
<keyword evidence="3" id="KW-1185">Reference proteome</keyword>
<protein>
    <submittedName>
        <fullName evidence="2">Rhodanese-like domain-containing protein</fullName>
    </submittedName>
</protein>
<proteinExistence type="predicted"/>
<gene>
    <name evidence="2" type="ORF">EDM56_05360</name>
</gene>